<dbReference type="SUPFAM" id="SSF53187">
    <property type="entry name" value="Zn-dependent exopeptidases"/>
    <property type="match status" value="1"/>
</dbReference>
<dbReference type="EMBL" id="VIKT02000010">
    <property type="protein sequence ID" value="NHF63001.1"/>
    <property type="molecule type" value="Genomic_DNA"/>
</dbReference>
<comment type="caution">
    <text evidence="5">The sequence shown here is derived from an EMBL/GenBank/DDBJ whole genome shotgun (WGS) entry which is preliminary data.</text>
</comment>
<dbReference type="AlphaFoldDB" id="A0A9E5MKT6"/>
<dbReference type="Gene3D" id="3.30.70.360">
    <property type="match status" value="1"/>
</dbReference>
<evidence type="ECO:0000259" key="4">
    <source>
        <dbReference type="Pfam" id="PF07687"/>
    </source>
</evidence>
<dbReference type="Gene3D" id="3.40.630.10">
    <property type="entry name" value="Zn peptidases"/>
    <property type="match status" value="1"/>
</dbReference>
<dbReference type="PANTHER" id="PTHR43270">
    <property type="entry name" value="BETA-ALA-HIS DIPEPTIDASE"/>
    <property type="match status" value="1"/>
</dbReference>
<keyword evidence="2" id="KW-0479">Metal-binding</keyword>
<reference evidence="5 6" key="1">
    <citation type="submission" date="2020-03" db="EMBL/GenBank/DDBJ databases">
        <title>Chryseoglobus sp. isolated from a deep-sea seamount.</title>
        <authorList>
            <person name="Zhang D.-C."/>
        </authorList>
    </citation>
    <scope>NUCLEOTIDE SEQUENCE [LARGE SCALE GENOMIC DNA]</scope>
    <source>
        <strain evidence="5 6">KN1116</strain>
    </source>
</reference>
<feature type="domain" description="Peptidase M20 dimerisation" evidence="4">
    <location>
        <begin position="219"/>
        <end position="366"/>
    </location>
</feature>
<dbReference type="Pfam" id="PF07687">
    <property type="entry name" value="M20_dimer"/>
    <property type="match status" value="1"/>
</dbReference>
<dbReference type="RefSeq" id="WP_152583499.1">
    <property type="nucleotide sequence ID" value="NZ_VIKT02000010.1"/>
</dbReference>
<evidence type="ECO:0000256" key="1">
    <source>
        <dbReference type="ARBA" id="ARBA00022670"/>
    </source>
</evidence>
<evidence type="ECO:0000313" key="5">
    <source>
        <dbReference type="EMBL" id="NHF63001.1"/>
    </source>
</evidence>
<dbReference type="OrthoDB" id="9761532at2"/>
<evidence type="ECO:0000256" key="3">
    <source>
        <dbReference type="ARBA" id="ARBA00022801"/>
    </source>
</evidence>
<dbReference type="InterPro" id="IPR051458">
    <property type="entry name" value="Cyt/Met_Dipeptidase"/>
</dbReference>
<dbReference type="Proteomes" id="UP000818266">
    <property type="component" value="Unassembled WGS sequence"/>
</dbReference>
<evidence type="ECO:0000313" key="6">
    <source>
        <dbReference type="Proteomes" id="UP000818266"/>
    </source>
</evidence>
<dbReference type="GO" id="GO:0046872">
    <property type="term" value="F:metal ion binding"/>
    <property type="evidence" value="ECO:0007669"/>
    <property type="project" value="UniProtKB-KW"/>
</dbReference>
<keyword evidence="6" id="KW-1185">Reference proteome</keyword>
<accession>A0A9E5MKT6</accession>
<dbReference type="InterPro" id="IPR011650">
    <property type="entry name" value="Peptidase_M20_dimer"/>
</dbReference>
<dbReference type="GO" id="GO:0008233">
    <property type="term" value="F:peptidase activity"/>
    <property type="evidence" value="ECO:0007669"/>
    <property type="project" value="UniProtKB-KW"/>
</dbReference>
<organism evidence="5 6">
    <name type="scientific">Microcella pacifica</name>
    <dbReference type="NCBI Taxonomy" id="2591847"/>
    <lineage>
        <taxon>Bacteria</taxon>
        <taxon>Bacillati</taxon>
        <taxon>Actinomycetota</taxon>
        <taxon>Actinomycetes</taxon>
        <taxon>Micrococcales</taxon>
        <taxon>Microbacteriaceae</taxon>
        <taxon>Microcella</taxon>
    </lineage>
</organism>
<evidence type="ECO:0000256" key="2">
    <source>
        <dbReference type="ARBA" id="ARBA00022723"/>
    </source>
</evidence>
<dbReference type="PANTHER" id="PTHR43270:SF12">
    <property type="entry name" value="SUCCINYL-DIAMINOPIMELATE DESUCCINYLASE"/>
    <property type="match status" value="1"/>
</dbReference>
<dbReference type="GO" id="GO:0006508">
    <property type="term" value="P:proteolysis"/>
    <property type="evidence" value="ECO:0007669"/>
    <property type="project" value="UniProtKB-KW"/>
</dbReference>
<protein>
    <submittedName>
        <fullName evidence="5">Dipeptidase</fullName>
    </submittedName>
</protein>
<dbReference type="Pfam" id="PF01546">
    <property type="entry name" value="Peptidase_M20"/>
    <property type="match status" value="1"/>
</dbReference>
<sequence>MTSDARPARPSTPTEIRERLTDAVRDGLPAAIADLSRLVRIPSVSWDGFDPRHVQESAETVAALLTDLGVFDTVTIERAPLPGSGELGQPAVLARREPRGGRPTVMLYAHHDVQPPGEEGDWQSPPFEPTLRGDRLYARGAADDKAGVLAHVAAIRALLEVQGSDPDLGLVVFIEGEEEFGSRSFEAMLAAHRELLAADVIVVADSDNWTTTTPSLTIGLRGNTAFQLNVSTLGHASHSGMLGGAAPDAMLALVRVLASLHDDDGAVAVEGLTSHTQEVPPFTEVRLREDAALLEGVSSIGRGEILHRLWAQPAITVTGIDAPSVQNASNTLLPSVTVKVSCRVAPGQSAREAFMAIERHIRARTPFGAHVTFSAVDLGDPFLVDTSGWAVDDVLTAMEEAWGETPQLTGVGGSIPFIAQLAQTFPEAQVLVTGVEDPETRAHSPNESLHLGVFHRAILTEALLLARLDGAVSLP</sequence>
<proteinExistence type="predicted"/>
<keyword evidence="1" id="KW-0645">Protease</keyword>
<keyword evidence="3" id="KW-0378">Hydrolase</keyword>
<dbReference type="NCBIfam" id="NF005914">
    <property type="entry name" value="PRK07907.1"/>
    <property type="match status" value="1"/>
</dbReference>
<name>A0A9E5MKT6_9MICO</name>
<gene>
    <name evidence="5" type="ORF">FK219_007085</name>
</gene>
<dbReference type="InterPro" id="IPR002933">
    <property type="entry name" value="Peptidase_M20"/>
</dbReference>